<organism evidence="9 11">
    <name type="scientific">Dracunculus medinensis</name>
    <name type="common">Guinea worm</name>
    <dbReference type="NCBI Taxonomy" id="318479"/>
    <lineage>
        <taxon>Eukaryota</taxon>
        <taxon>Metazoa</taxon>
        <taxon>Ecdysozoa</taxon>
        <taxon>Nematoda</taxon>
        <taxon>Chromadorea</taxon>
        <taxon>Rhabditida</taxon>
        <taxon>Spirurina</taxon>
        <taxon>Dracunculoidea</taxon>
        <taxon>Dracunculidae</taxon>
        <taxon>Dracunculus</taxon>
    </lineage>
</organism>
<dbReference type="InterPro" id="IPR035979">
    <property type="entry name" value="RBD_domain_sf"/>
</dbReference>
<gene>
    <name evidence="8" type="ORF">DME_LOCUS2316</name>
</gene>
<sequence>YIFVVEIRYPIPPFFNHSFSYLFNFTNVYIRGLPSNTTEQILREICEQYGNITTTKTVIDKDTKECKGYGFVDFDCHTSALNCIQGLSRTNKYTAQFAKIFQQQLQDPTNLYLANIPLDINERQLASFLRTYGVVISSRVLKENGFSKGVGFARMDSHEICDKVIKELNGKKVFPQSDKSLIVKYADTSKKIRGKQIDGPSDHLAEFPVLFYILFVFIYFIFVNCS</sequence>
<evidence type="ECO:0000256" key="3">
    <source>
        <dbReference type="ARBA" id="ARBA00037469"/>
    </source>
</evidence>
<reference evidence="8 10" key="2">
    <citation type="submission" date="2018-11" db="EMBL/GenBank/DDBJ databases">
        <authorList>
            <consortium name="Pathogen Informatics"/>
        </authorList>
    </citation>
    <scope>NUCLEOTIDE SEQUENCE [LARGE SCALE GENOMIC DNA]</scope>
</reference>
<keyword evidence="6" id="KW-1133">Transmembrane helix</keyword>
<evidence type="ECO:0000313" key="11">
    <source>
        <dbReference type="WBParaSite" id="DME_0000828601-mRNA-1"/>
    </source>
</evidence>
<dbReference type="SUPFAM" id="SSF54928">
    <property type="entry name" value="RNA-binding domain, RBD"/>
    <property type="match status" value="2"/>
</dbReference>
<dbReference type="PANTHER" id="PTHR24012">
    <property type="entry name" value="RNA BINDING PROTEIN"/>
    <property type="match status" value="1"/>
</dbReference>
<keyword evidence="2 5" id="KW-0694">RNA-binding</keyword>
<dbReference type="PROSITE" id="PS50102">
    <property type="entry name" value="RRM"/>
    <property type="match status" value="2"/>
</dbReference>
<evidence type="ECO:0000313" key="10">
    <source>
        <dbReference type="Proteomes" id="UP000274756"/>
    </source>
</evidence>
<feature type="domain" description="RRM" evidence="7">
    <location>
        <begin position="26"/>
        <end position="100"/>
    </location>
</feature>
<evidence type="ECO:0000256" key="6">
    <source>
        <dbReference type="SAM" id="Phobius"/>
    </source>
</evidence>
<dbReference type="Pfam" id="PF00076">
    <property type="entry name" value="RRM_1"/>
    <property type="match status" value="2"/>
</dbReference>
<protein>
    <recommendedName>
        <fullName evidence="4">Protein alan shepard</fullName>
    </recommendedName>
</protein>
<dbReference type="Proteomes" id="UP000038040">
    <property type="component" value="Unplaced"/>
</dbReference>
<proteinExistence type="predicted"/>
<dbReference type="InterPro" id="IPR000504">
    <property type="entry name" value="RRM_dom"/>
</dbReference>
<keyword evidence="6" id="KW-0472">Membrane</keyword>
<dbReference type="Proteomes" id="UP000274756">
    <property type="component" value="Unassembled WGS sequence"/>
</dbReference>
<name>A0A158Q5U1_DRAME</name>
<dbReference type="Gene3D" id="3.30.70.330">
    <property type="match status" value="2"/>
</dbReference>
<dbReference type="GO" id="GO:1990904">
    <property type="term" value="C:ribonucleoprotein complex"/>
    <property type="evidence" value="ECO:0007669"/>
    <property type="project" value="InterPro"/>
</dbReference>
<evidence type="ECO:0000313" key="8">
    <source>
        <dbReference type="EMBL" id="VDN52343.1"/>
    </source>
</evidence>
<dbReference type="GO" id="GO:0003723">
    <property type="term" value="F:RNA binding"/>
    <property type="evidence" value="ECO:0007669"/>
    <property type="project" value="UniProtKB-UniRule"/>
</dbReference>
<dbReference type="PRINTS" id="PR00961">
    <property type="entry name" value="HUDSXLRNA"/>
</dbReference>
<feature type="transmembrane region" description="Helical" evidence="6">
    <location>
        <begin position="207"/>
        <end position="225"/>
    </location>
</feature>
<keyword evidence="10" id="KW-1185">Reference proteome</keyword>
<dbReference type="OrthoDB" id="271725at2759"/>
<dbReference type="EMBL" id="UYYG01000054">
    <property type="protein sequence ID" value="VDN52343.1"/>
    <property type="molecule type" value="Genomic_DNA"/>
</dbReference>
<dbReference type="InterPro" id="IPR012677">
    <property type="entry name" value="Nucleotide-bd_a/b_plait_sf"/>
</dbReference>
<dbReference type="InterPro" id="IPR002343">
    <property type="entry name" value="Hud_Sxl_RNA"/>
</dbReference>
<dbReference type="WBParaSite" id="DME_0000828601-mRNA-1">
    <property type="protein sequence ID" value="DME_0000828601-mRNA-1"/>
    <property type="gene ID" value="DME_0000828601"/>
</dbReference>
<dbReference type="AlphaFoldDB" id="A0A158Q5U1"/>
<dbReference type="SMART" id="SM00360">
    <property type="entry name" value="RRM"/>
    <property type="match status" value="2"/>
</dbReference>
<dbReference type="STRING" id="318479.A0A158Q5U1"/>
<feature type="domain" description="RRM" evidence="7">
    <location>
        <begin position="109"/>
        <end position="188"/>
    </location>
</feature>
<reference evidence="11" key="1">
    <citation type="submission" date="2016-04" db="UniProtKB">
        <authorList>
            <consortium name="WormBaseParasite"/>
        </authorList>
    </citation>
    <scope>IDENTIFICATION</scope>
</reference>
<evidence type="ECO:0000259" key="7">
    <source>
        <dbReference type="PROSITE" id="PS50102"/>
    </source>
</evidence>
<evidence type="ECO:0000313" key="9">
    <source>
        <dbReference type="Proteomes" id="UP000038040"/>
    </source>
</evidence>
<evidence type="ECO:0000256" key="4">
    <source>
        <dbReference type="ARBA" id="ARBA00039536"/>
    </source>
</evidence>
<keyword evidence="1" id="KW-0677">Repeat</keyword>
<keyword evidence="6" id="KW-0812">Transmembrane</keyword>
<accession>A0A158Q5U1</accession>
<evidence type="ECO:0000256" key="1">
    <source>
        <dbReference type="ARBA" id="ARBA00022737"/>
    </source>
</evidence>
<evidence type="ECO:0000256" key="2">
    <source>
        <dbReference type="ARBA" id="ARBA00022884"/>
    </source>
</evidence>
<comment type="function">
    <text evidence="3">Has a role in the perception of gravity.</text>
</comment>
<evidence type="ECO:0000256" key="5">
    <source>
        <dbReference type="PROSITE-ProRule" id="PRU00176"/>
    </source>
</evidence>